<dbReference type="GO" id="GO:0006412">
    <property type="term" value="P:translation"/>
    <property type="evidence" value="ECO:0007669"/>
    <property type="project" value="UniProtKB-UniRule"/>
</dbReference>
<dbReference type="InterPro" id="IPR001865">
    <property type="entry name" value="Ribosomal_uS2"/>
</dbReference>
<dbReference type="GO" id="GO:0009507">
    <property type="term" value="C:chloroplast"/>
    <property type="evidence" value="ECO:0007669"/>
    <property type="project" value="UniProtKB-SubCell"/>
</dbReference>
<evidence type="ECO:0000256" key="1">
    <source>
        <dbReference type="ARBA" id="ARBA00004229"/>
    </source>
</evidence>
<comment type="similarity">
    <text evidence="2 3">Belongs to the universal ribosomal protein uS2 family.</text>
</comment>
<name>A0A1B1FK94_9CHLO</name>
<dbReference type="AlphaFoldDB" id="A0A1B1FK94"/>
<evidence type="ECO:0000256" key="3">
    <source>
        <dbReference type="HAMAP-Rule" id="MF_00291"/>
    </source>
</evidence>
<dbReference type="SUPFAM" id="SSF52313">
    <property type="entry name" value="Ribosomal protein S2"/>
    <property type="match status" value="2"/>
</dbReference>
<keyword evidence="4" id="KW-0934">Plastid</keyword>
<dbReference type="Pfam" id="PF00318">
    <property type="entry name" value="Ribosomal_S2"/>
    <property type="match status" value="2"/>
</dbReference>
<proteinExistence type="inferred from homology"/>
<dbReference type="CDD" id="cd01425">
    <property type="entry name" value="RPS2"/>
    <property type="match status" value="2"/>
</dbReference>
<dbReference type="GO" id="GO:0005763">
    <property type="term" value="C:mitochondrial small ribosomal subunit"/>
    <property type="evidence" value="ECO:0007669"/>
    <property type="project" value="TreeGrafter"/>
</dbReference>
<dbReference type="InterPro" id="IPR023591">
    <property type="entry name" value="Ribosomal_uS2_flav_dom_sf"/>
</dbReference>
<dbReference type="InterPro" id="IPR012340">
    <property type="entry name" value="NA-bd_OB-fold"/>
</dbReference>
<dbReference type="Gene3D" id="3.40.50.10490">
    <property type="entry name" value="Glucose-6-phosphate isomerase like protein, domain 1"/>
    <property type="match status" value="2"/>
</dbReference>
<dbReference type="PANTHER" id="PTHR12534:SF0">
    <property type="entry name" value="SMALL RIBOSOMAL SUBUNIT PROTEIN US2M"/>
    <property type="match status" value="1"/>
</dbReference>
<gene>
    <name evidence="3 4" type="primary">rps2</name>
</gene>
<dbReference type="EMBL" id="KX232643">
    <property type="protein sequence ID" value="ANQ46419.1"/>
    <property type="molecule type" value="Genomic_DNA"/>
</dbReference>
<dbReference type="NCBIfam" id="TIGR01011">
    <property type="entry name" value="rpsB_bact"/>
    <property type="match status" value="2"/>
</dbReference>
<accession>A0A1B1FK94</accession>
<geneLocation type="chloroplast" evidence="4"/>
<keyword evidence="4" id="KW-0150">Chloroplast</keyword>
<dbReference type="GO" id="GO:0003735">
    <property type="term" value="F:structural constituent of ribosome"/>
    <property type="evidence" value="ECO:0007669"/>
    <property type="project" value="InterPro"/>
</dbReference>
<protein>
    <recommendedName>
        <fullName evidence="3">Small ribosomal subunit protein uS2c</fullName>
    </recommendedName>
</protein>
<keyword evidence="3" id="KW-0687">Ribonucleoprotein</keyword>
<dbReference type="InterPro" id="IPR005706">
    <property type="entry name" value="Ribosomal_uS2_bac/mit/plastid"/>
</dbReference>
<reference evidence="4" key="1">
    <citation type="submission" date="2016-05" db="EMBL/GenBank/DDBJ databases">
        <authorList>
            <person name="Lavstsen T."/>
            <person name="Jespersen J.S."/>
        </authorList>
    </citation>
    <scope>NUCLEOTIDE SEQUENCE</scope>
</reference>
<evidence type="ECO:0000313" key="4">
    <source>
        <dbReference type="EMBL" id="ANQ46419.1"/>
    </source>
</evidence>
<comment type="subcellular location">
    <subcellularLocation>
        <location evidence="1 3">Plastid</location>
        <location evidence="1 3">Chloroplast</location>
    </subcellularLocation>
</comment>
<organism evidence="4">
    <name type="scientific">Tetrabaena socialis</name>
    <dbReference type="NCBI Taxonomy" id="47790"/>
    <lineage>
        <taxon>Eukaryota</taxon>
        <taxon>Viridiplantae</taxon>
        <taxon>Chlorophyta</taxon>
        <taxon>core chlorophytes</taxon>
        <taxon>Chlorophyceae</taxon>
        <taxon>CS clade</taxon>
        <taxon>Chlamydomonadales</taxon>
        <taxon>Tetrabaenaceae</taxon>
        <taxon>Tetrabaena</taxon>
    </lineage>
</organism>
<evidence type="ECO:0000256" key="2">
    <source>
        <dbReference type="ARBA" id="ARBA00006242"/>
    </source>
</evidence>
<dbReference type="Gene3D" id="2.40.50.140">
    <property type="entry name" value="Nucleic acid-binding proteins"/>
    <property type="match status" value="2"/>
</dbReference>
<dbReference type="HAMAP" id="MF_00291_B">
    <property type="entry name" value="Ribosomal_uS2_B"/>
    <property type="match status" value="1"/>
</dbReference>
<sequence length="1071" mass="122136">MSIKTEKGKQSNKSFLFTKDQLSPATPKGVTGALAPGNLIKLKITANYLCKLSLEKGNMRAIADKDINLLQGTNNVGINEFSFGIPVLVPNARLGDTVIVKILKVLTSKKLAIAKLIQVVNNGNLQKQQQIILKNTNLPILTSGTTLDVTINQLGPNSTGIVDLSNTYNNVTKLIVKKPLLNINEQLSVTVTRVKKDYAFAVALGFQERFQRSLNKVTRSYPVTQKTVKTFKGTKFTVILPKKAKRYLKHMVFKVKKFIPLTPNLTVNGFENAILFVKPNLGAKLGDKVQIQITKFLVLKKNSSLLVTGEKAPGAEQILSSTSSMKIIIAKIIKLNPISATQKKALVRASLRQMLKSGMHYGEKAIKCNARMKNYVWTRKKITASRPFSFYPGKKTGQGEEVKSPNLLLKSNKAKSTKNLSNKTLEHSQDKKVSPLLNIDEKNNINSTLFTSVTKVQSLRGDLRPLIKKGRNIINLLKTRRCLSKALVQLTKYAVKGKTFLFVGTKKAASGLVSRAALFSKKAFFVNTRWLGGMLTNWKTILKSISKIRPILKEKQMIIKDILEKRQNIKTRLIQKALLLRKKSKLMLKKGRQLTSFFKQNKSLGSPQGGDLLFVEKTNLLNNKRKEYVSKGIFLLEKQKQLFVKRQELISQSQTLNSHSIQLTNTYRQVLNNLMLSRKKLRELKSLLILSKELHLFKQQAKQNNQKLYMVAYNQFKTLNSDCIIQNPPKEILNKMVNIIKQNTFIKNNNLDLKGPNIKLGLKPFYNYTKNNLCMLPEVFHLGENEKKGLSSPWGETGERQETLLFLKKGERNTLILSQLLSKFSLFVPTIKASIKNLQTYITTQKSLLNRLITLLNKVKNKMAVYQTLKNKFVFELQKIKKTGQQDLRNIIRVLRRKLKQISAQKRLIKFLPKLRYLPTPANKIEQTARFLMKKFVDPKMKYPMDKIYDEKLNRQSKKVAFSRKKKWQRLEKYLGGISNMTKIKEKQIRNNVAIIIGQQEEMNAVRECQKLGIKMFHIVDTNCNPGFADHFIPANDDARNSIKFILGKFLTRIRLAQKLKIRFKKTKIKK</sequence>
<keyword evidence="3 4" id="KW-0689">Ribosomal protein</keyword>
<dbReference type="PANTHER" id="PTHR12534">
    <property type="entry name" value="30S RIBOSOMAL PROTEIN S2 PROKARYOTIC AND ORGANELLAR"/>
    <property type="match status" value="1"/>
</dbReference>